<feature type="domain" description="Co-chaperone HscB C-terminal oligomerisation" evidence="8">
    <location>
        <begin position="362"/>
        <end position="433"/>
    </location>
</feature>
<organism evidence="9 10">
    <name type="scientific">Falco tinnunculus</name>
    <name type="common">Common kestrel</name>
    <dbReference type="NCBI Taxonomy" id="100819"/>
    <lineage>
        <taxon>Eukaryota</taxon>
        <taxon>Metazoa</taxon>
        <taxon>Chordata</taxon>
        <taxon>Craniata</taxon>
        <taxon>Vertebrata</taxon>
        <taxon>Euteleostomi</taxon>
        <taxon>Archelosauria</taxon>
        <taxon>Archosauria</taxon>
        <taxon>Dinosauria</taxon>
        <taxon>Saurischia</taxon>
        <taxon>Theropoda</taxon>
        <taxon>Coelurosauria</taxon>
        <taxon>Aves</taxon>
        <taxon>Neognathae</taxon>
        <taxon>Neoaves</taxon>
        <taxon>Telluraves</taxon>
        <taxon>Australaves</taxon>
        <taxon>Falconiformes</taxon>
        <taxon>Falconidae</taxon>
        <taxon>Falco</taxon>
    </lineage>
</organism>
<evidence type="ECO:0000256" key="6">
    <source>
        <dbReference type="ARBA" id="ARBA00023186"/>
    </source>
</evidence>
<keyword evidence="5" id="KW-0496">Mitochondrion</keyword>
<dbReference type="InterPro" id="IPR036386">
    <property type="entry name" value="HscB_C_sf"/>
</dbReference>
<keyword evidence="4" id="KW-0963">Cytoplasm</keyword>
<dbReference type="Gene3D" id="1.20.1280.20">
    <property type="entry name" value="HscB, C-terminal domain"/>
    <property type="match status" value="1"/>
</dbReference>
<dbReference type="AlphaFoldDB" id="A0A8C4UPS2"/>
<dbReference type="Proteomes" id="UP000694562">
    <property type="component" value="Unplaced"/>
</dbReference>
<dbReference type="GO" id="GO:0051259">
    <property type="term" value="P:protein complex oligomerization"/>
    <property type="evidence" value="ECO:0007669"/>
    <property type="project" value="InterPro"/>
</dbReference>
<dbReference type="PANTHER" id="PTHR14021">
    <property type="entry name" value="IRON-SULFUR CLUSTER CO-CHAPERONE PROTEIN HSCB"/>
    <property type="match status" value="1"/>
</dbReference>
<dbReference type="GO" id="GO:0044571">
    <property type="term" value="P:[2Fe-2S] cluster assembly"/>
    <property type="evidence" value="ECO:0007669"/>
    <property type="project" value="InterPro"/>
</dbReference>
<dbReference type="InterPro" id="IPR009073">
    <property type="entry name" value="HscB_oligo_C"/>
</dbReference>
<dbReference type="NCBIfam" id="TIGR00714">
    <property type="entry name" value="hscB"/>
    <property type="match status" value="1"/>
</dbReference>
<dbReference type="GO" id="GO:0005739">
    <property type="term" value="C:mitochondrion"/>
    <property type="evidence" value="ECO:0007669"/>
    <property type="project" value="UniProtKB-SubCell"/>
</dbReference>
<dbReference type="OMA" id="WAGECRR"/>
<protein>
    <recommendedName>
        <fullName evidence="8">Co-chaperone HscB C-terminal oligomerisation domain-containing protein</fullName>
    </recommendedName>
</protein>
<dbReference type="GO" id="GO:0051087">
    <property type="term" value="F:protein-folding chaperone binding"/>
    <property type="evidence" value="ECO:0007669"/>
    <property type="project" value="InterPro"/>
</dbReference>
<feature type="region of interest" description="Disordered" evidence="7">
    <location>
        <begin position="1"/>
        <end position="282"/>
    </location>
</feature>
<evidence type="ECO:0000256" key="2">
    <source>
        <dbReference type="ARBA" id="ARBA00004496"/>
    </source>
</evidence>
<dbReference type="Ensembl" id="ENSFTIT00000014312.1">
    <property type="protein sequence ID" value="ENSFTIP00000013720.1"/>
    <property type="gene ID" value="ENSFTIG00000009145.1"/>
</dbReference>
<dbReference type="Gene3D" id="1.10.287.110">
    <property type="entry name" value="DnaJ domain"/>
    <property type="match status" value="1"/>
</dbReference>
<accession>A0A8C4UPS2</accession>
<dbReference type="InterPro" id="IPR001623">
    <property type="entry name" value="DnaJ_domain"/>
</dbReference>
<dbReference type="SUPFAM" id="SSF46565">
    <property type="entry name" value="Chaperone J-domain"/>
    <property type="match status" value="1"/>
</dbReference>
<proteinExistence type="inferred from homology"/>
<keyword evidence="10" id="KW-1185">Reference proteome</keyword>
<dbReference type="InterPro" id="IPR036869">
    <property type="entry name" value="J_dom_sf"/>
</dbReference>
<evidence type="ECO:0000313" key="10">
    <source>
        <dbReference type="Proteomes" id="UP000694562"/>
    </source>
</evidence>
<dbReference type="SUPFAM" id="SSF47144">
    <property type="entry name" value="HSC20 (HSCB), C-terminal oligomerisation domain"/>
    <property type="match status" value="1"/>
</dbReference>
<reference evidence="9" key="2">
    <citation type="submission" date="2025-09" db="UniProtKB">
        <authorList>
            <consortium name="Ensembl"/>
        </authorList>
    </citation>
    <scope>IDENTIFICATION</scope>
</reference>
<evidence type="ECO:0000256" key="3">
    <source>
        <dbReference type="ARBA" id="ARBA00010476"/>
    </source>
</evidence>
<dbReference type="InterPro" id="IPR004640">
    <property type="entry name" value="HscB"/>
</dbReference>
<evidence type="ECO:0000313" key="9">
    <source>
        <dbReference type="Ensembl" id="ENSFTIP00000013720.1"/>
    </source>
</evidence>
<dbReference type="FunFam" id="1.20.1280.20:FF:000002">
    <property type="entry name" value="HscB mitochondrial iron-sulfur cluster co-chaperone"/>
    <property type="match status" value="1"/>
</dbReference>
<comment type="subcellular location">
    <subcellularLocation>
        <location evidence="2">Cytoplasm</location>
    </subcellularLocation>
    <subcellularLocation>
        <location evidence="1">Mitochondrion</location>
    </subcellularLocation>
</comment>
<evidence type="ECO:0000256" key="7">
    <source>
        <dbReference type="SAM" id="MobiDB-lite"/>
    </source>
</evidence>
<evidence type="ECO:0000256" key="4">
    <source>
        <dbReference type="ARBA" id="ARBA00022490"/>
    </source>
</evidence>
<feature type="compositionally biased region" description="Basic residues" evidence="7">
    <location>
        <begin position="151"/>
        <end position="160"/>
    </location>
</feature>
<comment type="similarity">
    <text evidence="3">Belongs to the HscB family.</text>
</comment>
<evidence type="ECO:0000256" key="5">
    <source>
        <dbReference type="ARBA" id="ARBA00023128"/>
    </source>
</evidence>
<evidence type="ECO:0000256" key="1">
    <source>
        <dbReference type="ARBA" id="ARBA00004173"/>
    </source>
</evidence>
<reference evidence="9" key="1">
    <citation type="submission" date="2025-08" db="UniProtKB">
        <authorList>
            <consortium name="Ensembl"/>
        </authorList>
    </citation>
    <scope>IDENTIFICATION</scope>
</reference>
<sequence length="439" mass="47259">RGGRTPRGGDRPSAPSVCAQPAAPLPPAEVPRGRYPAAAPGGEHRPQHRPPPLRSAPGRPDPALQPRSAPRRPDPALQPRSAPRRPDPALQPRGLRDLTGKAAGPARSDRYPRGGAGRDEARRAGRRPGRAGRGGGRAGPELAGGGAGTARRLRRCRLAGRARAPPPPATNGANRGRPRGGCRERGAGPCRRRCGGGWAGRPGCSAPLRRPRGPAAPRRPRGAGAAAAPSPAARGCRASARAAGPCSHRRRGPTSSACWAGECRRGGPGRAGRGLTPPSVAHSDRSFRLDVQQLQRRFRSLQRALHPDRFGQRPPKEQHYSEQHSSLVNKAYQTLLDPLSRGLYLLELNGVEPAQETDCDADSEFLTEIMEINEKLAESKNEDILEEIETLIKVKQEELTKEVTAAFERDDLQEAKKLLAKMKYFANLEDKLKNKKIPP</sequence>
<dbReference type="OrthoDB" id="448954at2759"/>
<dbReference type="Pfam" id="PF07743">
    <property type="entry name" value="HSCB_C"/>
    <property type="match status" value="1"/>
</dbReference>
<name>A0A8C4UPS2_FALTI</name>
<evidence type="ECO:0000259" key="8">
    <source>
        <dbReference type="Pfam" id="PF07743"/>
    </source>
</evidence>
<feature type="compositionally biased region" description="Basic and acidic residues" evidence="7">
    <location>
        <begin position="107"/>
        <end position="123"/>
    </location>
</feature>
<dbReference type="CDD" id="cd06257">
    <property type="entry name" value="DnaJ"/>
    <property type="match status" value="1"/>
</dbReference>
<feature type="compositionally biased region" description="Gly residues" evidence="7">
    <location>
        <begin position="131"/>
        <end position="148"/>
    </location>
</feature>
<dbReference type="PANTHER" id="PTHR14021:SF15">
    <property type="entry name" value="IRON-SULFUR CLUSTER CO-CHAPERONE PROTEIN HSCB"/>
    <property type="match status" value="1"/>
</dbReference>
<dbReference type="GO" id="GO:0001671">
    <property type="term" value="F:ATPase activator activity"/>
    <property type="evidence" value="ECO:0007669"/>
    <property type="project" value="InterPro"/>
</dbReference>
<keyword evidence="6" id="KW-0143">Chaperone</keyword>
<feature type="compositionally biased region" description="Low complexity" evidence="7">
    <location>
        <begin position="201"/>
        <end position="245"/>
    </location>
</feature>